<protein>
    <submittedName>
        <fullName evidence="1">PGR5-like protein 1A, chloroplastic</fullName>
    </submittedName>
</protein>
<gene>
    <name evidence="1" type="primary">PGRL1A_2</name>
    <name evidence="1" type="ORF">CK203_067917</name>
</gene>
<proteinExistence type="predicted"/>
<organism evidence="1 2">
    <name type="scientific">Vitis vinifera</name>
    <name type="common">Grape</name>
    <dbReference type="NCBI Taxonomy" id="29760"/>
    <lineage>
        <taxon>Eukaryota</taxon>
        <taxon>Viridiplantae</taxon>
        <taxon>Streptophyta</taxon>
        <taxon>Embryophyta</taxon>
        <taxon>Tracheophyta</taxon>
        <taxon>Spermatophyta</taxon>
        <taxon>Magnoliopsida</taxon>
        <taxon>eudicotyledons</taxon>
        <taxon>Gunneridae</taxon>
        <taxon>Pentapetalae</taxon>
        <taxon>rosids</taxon>
        <taxon>Vitales</taxon>
        <taxon>Vitaceae</taxon>
        <taxon>Viteae</taxon>
        <taxon>Vitis</taxon>
    </lineage>
</organism>
<name>A0A438BZ77_VITVI</name>
<evidence type="ECO:0000313" key="1">
    <source>
        <dbReference type="EMBL" id="RVW16254.1"/>
    </source>
</evidence>
<dbReference type="AlphaFoldDB" id="A0A438BZ77"/>
<dbReference type="EMBL" id="QGNW01002589">
    <property type="protein sequence ID" value="RVW16254.1"/>
    <property type="molecule type" value="Genomic_DNA"/>
</dbReference>
<reference evidence="1 2" key="1">
    <citation type="journal article" date="2018" name="PLoS Genet.">
        <title>Population sequencing reveals clonal diversity and ancestral inbreeding in the grapevine cultivar Chardonnay.</title>
        <authorList>
            <person name="Roach M.J."/>
            <person name="Johnson D.L."/>
            <person name="Bohlmann J."/>
            <person name="van Vuuren H.J."/>
            <person name="Jones S.J."/>
            <person name="Pretorius I.S."/>
            <person name="Schmidt S.A."/>
            <person name="Borneman A.R."/>
        </authorList>
    </citation>
    <scope>NUCLEOTIDE SEQUENCE [LARGE SCALE GENOMIC DNA]</scope>
    <source>
        <strain evidence="2">cv. Chardonnay</strain>
        <tissue evidence="1">Leaf</tissue>
    </source>
</reference>
<comment type="caution">
    <text evidence="1">The sequence shown here is derived from an EMBL/GenBank/DDBJ whole genome shotgun (WGS) entry which is preliminary data.</text>
</comment>
<dbReference type="GO" id="GO:0016730">
    <property type="term" value="F:oxidoreductase activity, acting on iron-sulfur proteins as donors"/>
    <property type="evidence" value="ECO:0007669"/>
    <property type="project" value="InterPro"/>
</dbReference>
<dbReference type="GO" id="GO:0009535">
    <property type="term" value="C:chloroplast thylakoid membrane"/>
    <property type="evidence" value="ECO:0007669"/>
    <property type="project" value="InterPro"/>
</dbReference>
<dbReference type="GO" id="GO:0009773">
    <property type="term" value="P:photosynthetic electron transport in photosystem I"/>
    <property type="evidence" value="ECO:0007669"/>
    <property type="project" value="InterPro"/>
</dbReference>
<dbReference type="PANTHER" id="PTHR31032:SF1">
    <property type="entry name" value="PGR5-LIKE PROTEIN 1B, CHLOROPLASTIC"/>
    <property type="match status" value="1"/>
</dbReference>
<dbReference type="PANTHER" id="PTHR31032">
    <property type="entry name" value="PGR5-LIKE PROTEIN 1B, CHLOROPLASTIC"/>
    <property type="match status" value="1"/>
</dbReference>
<dbReference type="Proteomes" id="UP000288805">
    <property type="component" value="Unassembled WGS sequence"/>
</dbReference>
<dbReference type="InterPro" id="IPR039987">
    <property type="entry name" value="PGRL1"/>
</dbReference>
<evidence type="ECO:0000313" key="2">
    <source>
        <dbReference type="Proteomes" id="UP000288805"/>
    </source>
</evidence>
<accession>A0A438BZ77</accession>
<sequence>MFSSLMATKLGFALTTAPRLFASSSRKPLISPASLSSASSCSRVESFQLVGRQLRLSRRLFIISPKATADQQGQVQGDDVVDSKILPYCSIDKKEKRSIGEMEQDFLQALQSFYYEGKAIMSNEEFDNLKEELMWEGSSVVMLSSDEQKFLEASMAYVAGNPIMSDEEFDDLKIKLKVGAHLFLDCNILDTPILLRRLPPNSRELHTNLEASTVSNHIEASAKDT</sequence>